<evidence type="ECO:0000256" key="1">
    <source>
        <dbReference type="SAM" id="MobiDB-lite"/>
    </source>
</evidence>
<dbReference type="EMBL" id="JAEFCI010010921">
    <property type="protein sequence ID" value="KAG5456931.1"/>
    <property type="molecule type" value="Genomic_DNA"/>
</dbReference>
<feature type="region of interest" description="Disordered" evidence="1">
    <location>
        <begin position="1"/>
        <end position="30"/>
    </location>
</feature>
<organism evidence="2 3">
    <name type="scientific">Olpidium bornovanus</name>
    <dbReference type="NCBI Taxonomy" id="278681"/>
    <lineage>
        <taxon>Eukaryota</taxon>
        <taxon>Fungi</taxon>
        <taxon>Fungi incertae sedis</taxon>
        <taxon>Olpidiomycota</taxon>
        <taxon>Olpidiomycotina</taxon>
        <taxon>Olpidiomycetes</taxon>
        <taxon>Olpidiales</taxon>
        <taxon>Olpidiaceae</taxon>
        <taxon>Olpidium</taxon>
    </lineage>
</organism>
<comment type="caution">
    <text evidence="2">The sequence shown here is derived from an EMBL/GenBank/DDBJ whole genome shotgun (WGS) entry which is preliminary data.</text>
</comment>
<proteinExistence type="predicted"/>
<dbReference type="AlphaFoldDB" id="A0A8H7ZPF9"/>
<name>A0A8H7ZPF9_9FUNG</name>
<gene>
    <name evidence="2" type="ORF">BJ554DRAFT_3190</name>
</gene>
<keyword evidence="3" id="KW-1185">Reference proteome</keyword>
<sequence length="126" mass="14064">MTPAPHYETAPSPPAETTPSPSSETAPPPPVEVAVGVPVALSAVALPRVLTLSANCQVDRVPYYSSFAYRLFGDPRLASTLTAHRPWTSPWHGRKLRPYIWRDQESSPMKARMLEEIQRRGKDLDW</sequence>
<protein>
    <submittedName>
        <fullName evidence="2">Uncharacterized protein</fullName>
    </submittedName>
</protein>
<dbReference type="OrthoDB" id="4080456at2759"/>
<dbReference type="Proteomes" id="UP000673691">
    <property type="component" value="Unassembled WGS sequence"/>
</dbReference>
<reference evidence="2 3" key="1">
    <citation type="journal article" name="Sci. Rep.">
        <title>Genome-scale phylogenetic analyses confirm Olpidium as the closest living zoosporic fungus to the non-flagellated, terrestrial fungi.</title>
        <authorList>
            <person name="Chang Y."/>
            <person name="Rochon D."/>
            <person name="Sekimoto S."/>
            <person name="Wang Y."/>
            <person name="Chovatia M."/>
            <person name="Sandor L."/>
            <person name="Salamov A."/>
            <person name="Grigoriev I.V."/>
            <person name="Stajich J.E."/>
            <person name="Spatafora J.W."/>
        </authorList>
    </citation>
    <scope>NUCLEOTIDE SEQUENCE [LARGE SCALE GENOMIC DNA]</scope>
    <source>
        <strain evidence="2">S191</strain>
    </source>
</reference>
<evidence type="ECO:0000313" key="3">
    <source>
        <dbReference type="Proteomes" id="UP000673691"/>
    </source>
</evidence>
<accession>A0A8H7ZPF9</accession>
<evidence type="ECO:0000313" key="2">
    <source>
        <dbReference type="EMBL" id="KAG5456931.1"/>
    </source>
</evidence>